<proteinExistence type="predicted"/>
<comment type="caution">
    <text evidence="1">The sequence shown here is derived from an EMBL/GenBank/DDBJ whole genome shotgun (WGS) entry which is preliminary data.</text>
</comment>
<accession>A0A0F9HQ83</accession>
<dbReference type="AlphaFoldDB" id="A0A0F9HQ83"/>
<protein>
    <submittedName>
        <fullName evidence="1">Uncharacterized protein</fullName>
    </submittedName>
</protein>
<gene>
    <name evidence="1" type="ORF">LCGC14_1754730</name>
</gene>
<evidence type="ECO:0000313" key="1">
    <source>
        <dbReference type="EMBL" id="KKM05387.1"/>
    </source>
</evidence>
<reference evidence="1" key="1">
    <citation type="journal article" date="2015" name="Nature">
        <title>Complex archaea that bridge the gap between prokaryotes and eukaryotes.</title>
        <authorList>
            <person name="Spang A."/>
            <person name="Saw J.H."/>
            <person name="Jorgensen S.L."/>
            <person name="Zaremba-Niedzwiedzka K."/>
            <person name="Martijn J."/>
            <person name="Lind A.E."/>
            <person name="van Eijk R."/>
            <person name="Schleper C."/>
            <person name="Guy L."/>
            <person name="Ettema T.J."/>
        </authorList>
    </citation>
    <scope>NUCLEOTIDE SEQUENCE</scope>
</reference>
<dbReference type="EMBL" id="LAZR01016237">
    <property type="protein sequence ID" value="KKM05387.1"/>
    <property type="molecule type" value="Genomic_DNA"/>
</dbReference>
<name>A0A0F9HQ83_9ZZZZ</name>
<organism evidence="1">
    <name type="scientific">marine sediment metagenome</name>
    <dbReference type="NCBI Taxonomy" id="412755"/>
    <lineage>
        <taxon>unclassified sequences</taxon>
        <taxon>metagenomes</taxon>
        <taxon>ecological metagenomes</taxon>
    </lineage>
</organism>
<sequence>MTLTSEQARLMHLHDLYSCVLRWNATIGEVKEVGPNIYRAVLFQPDGKPITVVFLAPKGEFPSYKDFPLEKKFKHRLFRG</sequence>